<dbReference type="AlphaFoldDB" id="A0A0D2E3D9"/>
<organism evidence="1 2">
    <name type="scientific">Phialophora macrospora</name>
    <dbReference type="NCBI Taxonomy" id="1851006"/>
    <lineage>
        <taxon>Eukaryota</taxon>
        <taxon>Fungi</taxon>
        <taxon>Dikarya</taxon>
        <taxon>Ascomycota</taxon>
        <taxon>Pezizomycotina</taxon>
        <taxon>Eurotiomycetes</taxon>
        <taxon>Chaetothyriomycetidae</taxon>
        <taxon>Chaetothyriales</taxon>
        <taxon>Herpotrichiellaceae</taxon>
        <taxon>Phialophora</taxon>
    </lineage>
</organism>
<sequence length="143" mass="16399">MNGALKGIFLYNHRYVFRLRRPVLPCFNFRQRPAFAQELMRRRQHVGPSKIQDTEPGRLGRRVFDQIHPKSGKSSRLEPQQLWPSGHHLELKLGHGSMGETAICQKQSSTSAFPVGMFMRQYCQCDCRRIQMAVVPRSSAACA</sequence>
<keyword evidence="2" id="KW-1185">Reference proteome</keyword>
<evidence type="ECO:0000313" key="1">
    <source>
        <dbReference type="EMBL" id="KIW68867.1"/>
    </source>
</evidence>
<proteinExistence type="predicted"/>
<dbReference type="EMBL" id="KN846958">
    <property type="protein sequence ID" value="KIW68867.1"/>
    <property type="molecule type" value="Genomic_DNA"/>
</dbReference>
<reference evidence="1 2" key="1">
    <citation type="submission" date="2015-01" db="EMBL/GenBank/DDBJ databases">
        <title>The Genome Sequence of Capronia semiimmersa CBS27337.</title>
        <authorList>
            <consortium name="The Broad Institute Genomics Platform"/>
            <person name="Cuomo C."/>
            <person name="de Hoog S."/>
            <person name="Gorbushina A."/>
            <person name="Stielow B."/>
            <person name="Teixiera M."/>
            <person name="Abouelleil A."/>
            <person name="Chapman S.B."/>
            <person name="Priest M."/>
            <person name="Young S.K."/>
            <person name="Wortman J."/>
            <person name="Nusbaum C."/>
            <person name="Birren B."/>
        </authorList>
    </citation>
    <scope>NUCLEOTIDE SEQUENCE [LARGE SCALE GENOMIC DNA]</scope>
    <source>
        <strain evidence="1 2">CBS 27337</strain>
    </source>
</reference>
<gene>
    <name evidence="1" type="ORF">PV04_04782</name>
</gene>
<accession>A0A0D2E3D9</accession>
<name>A0A0D2E3D9_9EURO</name>
<protein>
    <submittedName>
        <fullName evidence="1">Uncharacterized protein</fullName>
    </submittedName>
</protein>
<dbReference type="HOGENOM" id="CLU_1805933_0_0_1"/>
<evidence type="ECO:0000313" key="2">
    <source>
        <dbReference type="Proteomes" id="UP000054266"/>
    </source>
</evidence>
<dbReference type="Proteomes" id="UP000054266">
    <property type="component" value="Unassembled WGS sequence"/>
</dbReference>